<dbReference type="Gene3D" id="3.30.450.20">
    <property type="entry name" value="PAS domain"/>
    <property type="match status" value="3"/>
</dbReference>
<dbReference type="InterPro" id="IPR001610">
    <property type="entry name" value="PAC"/>
</dbReference>
<dbReference type="Proteomes" id="UP000094463">
    <property type="component" value="Chromosome"/>
</dbReference>
<dbReference type="PROSITE" id="PS50112">
    <property type="entry name" value="PAS"/>
    <property type="match status" value="2"/>
</dbReference>
<dbReference type="InterPro" id="IPR003607">
    <property type="entry name" value="HD/PDEase_dom"/>
</dbReference>
<dbReference type="Pfam" id="PF13487">
    <property type="entry name" value="HD_5"/>
    <property type="match status" value="1"/>
</dbReference>
<feature type="domain" description="PAS" evidence="1">
    <location>
        <begin position="160"/>
        <end position="230"/>
    </location>
</feature>
<dbReference type="Gene3D" id="3.30.70.270">
    <property type="match status" value="1"/>
</dbReference>
<dbReference type="Gene3D" id="1.10.3210.10">
    <property type="entry name" value="Hypothetical protein af1432"/>
    <property type="match status" value="1"/>
</dbReference>
<dbReference type="Pfam" id="PF00989">
    <property type="entry name" value="PAS"/>
    <property type="match status" value="2"/>
</dbReference>
<feature type="domain" description="PAS" evidence="1">
    <location>
        <begin position="411"/>
        <end position="484"/>
    </location>
</feature>
<dbReference type="InterPro" id="IPR043128">
    <property type="entry name" value="Rev_trsase/Diguanyl_cyclase"/>
</dbReference>
<dbReference type="RefSeq" id="WP_198155023.1">
    <property type="nucleotide sequence ID" value="NZ_CP012502.1"/>
</dbReference>
<dbReference type="SUPFAM" id="SSF55785">
    <property type="entry name" value="PYP-like sensor domain (PAS domain)"/>
    <property type="match status" value="3"/>
</dbReference>
<dbReference type="InterPro" id="IPR000700">
    <property type="entry name" value="PAS-assoc_C"/>
</dbReference>
<dbReference type="SUPFAM" id="SSF109604">
    <property type="entry name" value="HD-domain/PDEase-like"/>
    <property type="match status" value="1"/>
</dbReference>
<name>A0A1D7QZF1_9BACI</name>
<dbReference type="NCBIfam" id="TIGR00254">
    <property type="entry name" value="GGDEF"/>
    <property type="match status" value="1"/>
</dbReference>
<evidence type="ECO:0000259" key="3">
    <source>
        <dbReference type="PROSITE" id="PS50887"/>
    </source>
</evidence>
<dbReference type="SMART" id="SM00086">
    <property type="entry name" value="PAC"/>
    <property type="match status" value="3"/>
</dbReference>
<dbReference type="CDD" id="cd00077">
    <property type="entry name" value="HDc"/>
    <property type="match status" value="1"/>
</dbReference>
<dbReference type="Pfam" id="PF08447">
    <property type="entry name" value="PAS_3"/>
    <property type="match status" value="1"/>
</dbReference>
<dbReference type="InterPro" id="IPR013767">
    <property type="entry name" value="PAS_fold"/>
</dbReference>
<dbReference type="AlphaFoldDB" id="A0A1D7QZF1"/>
<dbReference type="InterPro" id="IPR037522">
    <property type="entry name" value="HD_GYP_dom"/>
</dbReference>
<dbReference type="SMART" id="SM00091">
    <property type="entry name" value="PAS"/>
    <property type="match status" value="2"/>
</dbReference>
<dbReference type="InterPro" id="IPR000160">
    <property type="entry name" value="GGDEF_dom"/>
</dbReference>
<proteinExistence type="predicted"/>
<dbReference type="Pfam" id="PF00990">
    <property type="entry name" value="GGDEF"/>
    <property type="match status" value="1"/>
</dbReference>
<evidence type="ECO:0000259" key="1">
    <source>
        <dbReference type="PROSITE" id="PS50112"/>
    </source>
</evidence>
<keyword evidence="6" id="KW-1185">Reference proteome</keyword>
<dbReference type="InterPro" id="IPR013655">
    <property type="entry name" value="PAS_fold_3"/>
</dbReference>
<feature type="domain" description="PAC" evidence="2">
    <location>
        <begin position="488"/>
        <end position="541"/>
    </location>
</feature>
<feature type="domain" description="GGDEF" evidence="3">
    <location>
        <begin position="570"/>
        <end position="701"/>
    </location>
</feature>
<dbReference type="STRING" id="632773.BBEV_3077"/>
<sequence length="889" mass="102653">MNDVLFSMEEMKSIMMNFPHPFVEVTYQDRHHQLPTVSFVNPAFNGMFHLAERDAKYKPASFLVELNLIEETLLDHALDRVTGTDGPMIQESYCKPLAKWFHVTIFLISENKVGFIFRGASPDIIDKEKLDTFSGSDPRLVEQLKAYYTYDPLIYGVLDKTAELETYFENTLDLLTIVSLEGEILKINGEWEHKSGFTKDELTGQKIIDFIHTEDYEATKEQFQTLYDNQRIDEFVNRLVTKNNETVYLEWRATLLDDSIIAVARDISYRKSLEKELHERNQQYLDLVEQVPGAIYQYQLNPDGHHFFPIASSGIWDIYEVTPEEAQKSADNVLSRVAKSDYEKVAASITHSANTLTVWEDTHRVNLPSRGQRWLRGYAKPEKHEDGKIIWHGYIRDVTELKENERTLQSEREYFKTTLLSISDGVITTDLNGNIIFINHIAELLTGYSKLFIKGKVFSEVIALVEDETETPLTNPVKEVISKEQVYSTGDHSVMVLPDGRKIGIEMTASPLFDVDDYLSGVVVVFRDVTAQRQENKKIRKMTFHDTLTGLYNRLFFEEELKRLDTPRNYPLAFLYMDVNGLKLINDVFGHDSGDELLKRVASVLNAACRHDDIISRVGGDEFIIILPNTQEQDLITIRSRLTESLQNEHIEHMKLSVALGSSLKASPQEVVDHLLEEAEADMYMDKMTKKNQREKEAFESLASYFFETFPDEKRHGEEVERYSEAIARQLNLPAWQINRIQKAARYHDIGKLSLPKELVKRTKEFDDQQWQEFMRHPESGYHILSNISHYKDVADAVLAHHERYDGNGYPRQLKGDEIPIEAQIISLAELYDIMTKEMTDGEKRAIDQVEKALNITRDKQFRADIVDAFMDIIDWNTGEIIASQIKNH</sequence>
<evidence type="ECO:0000313" key="6">
    <source>
        <dbReference type="Proteomes" id="UP000094463"/>
    </source>
</evidence>
<dbReference type="InterPro" id="IPR035965">
    <property type="entry name" value="PAS-like_dom_sf"/>
</dbReference>
<dbReference type="CDD" id="cd00130">
    <property type="entry name" value="PAS"/>
    <property type="match status" value="2"/>
</dbReference>
<dbReference type="GO" id="GO:0006355">
    <property type="term" value="P:regulation of DNA-templated transcription"/>
    <property type="evidence" value="ECO:0007669"/>
    <property type="project" value="InterPro"/>
</dbReference>
<reference evidence="5 6" key="1">
    <citation type="submission" date="2015-08" db="EMBL/GenBank/DDBJ databases">
        <title>The complete genome sequence of Bacillus beveridgei MLTeJB.</title>
        <authorList>
            <person name="Hanson T.E."/>
            <person name="Mesa C."/>
            <person name="Basesman S.M."/>
            <person name="Oremland R.S."/>
        </authorList>
    </citation>
    <scope>NUCLEOTIDE SEQUENCE [LARGE SCALE GENOMIC DNA]</scope>
    <source>
        <strain evidence="5 6">MLTeJB</strain>
    </source>
</reference>
<feature type="domain" description="HD-GYP" evidence="4">
    <location>
        <begin position="691"/>
        <end position="886"/>
    </location>
</feature>
<evidence type="ECO:0000259" key="4">
    <source>
        <dbReference type="PROSITE" id="PS51832"/>
    </source>
</evidence>
<dbReference type="SMART" id="SM00267">
    <property type="entry name" value="GGDEF"/>
    <property type="match status" value="1"/>
</dbReference>
<dbReference type="PANTHER" id="PTHR44757">
    <property type="entry name" value="DIGUANYLATE CYCLASE DGCP"/>
    <property type="match status" value="1"/>
</dbReference>
<dbReference type="EMBL" id="CP012502">
    <property type="protein sequence ID" value="AOM84394.1"/>
    <property type="molecule type" value="Genomic_DNA"/>
</dbReference>
<dbReference type="SMART" id="SM00471">
    <property type="entry name" value="HDc"/>
    <property type="match status" value="1"/>
</dbReference>
<dbReference type="InterPro" id="IPR000014">
    <property type="entry name" value="PAS"/>
</dbReference>
<gene>
    <name evidence="5" type="ORF">BBEV_3077</name>
</gene>
<evidence type="ECO:0000259" key="2">
    <source>
        <dbReference type="PROSITE" id="PS50113"/>
    </source>
</evidence>
<dbReference type="NCBIfam" id="TIGR00229">
    <property type="entry name" value="sensory_box"/>
    <property type="match status" value="2"/>
</dbReference>
<dbReference type="PANTHER" id="PTHR44757:SF2">
    <property type="entry name" value="BIOFILM ARCHITECTURE MAINTENANCE PROTEIN MBAA"/>
    <property type="match status" value="1"/>
</dbReference>
<accession>A0A1D7QZF1</accession>
<evidence type="ECO:0000313" key="5">
    <source>
        <dbReference type="EMBL" id="AOM84394.1"/>
    </source>
</evidence>
<dbReference type="PROSITE" id="PS50887">
    <property type="entry name" value="GGDEF"/>
    <property type="match status" value="1"/>
</dbReference>
<dbReference type="InterPro" id="IPR029787">
    <property type="entry name" value="Nucleotide_cyclase"/>
</dbReference>
<dbReference type="CDD" id="cd01949">
    <property type="entry name" value="GGDEF"/>
    <property type="match status" value="1"/>
</dbReference>
<dbReference type="InterPro" id="IPR052155">
    <property type="entry name" value="Biofilm_reg_signaling"/>
</dbReference>
<dbReference type="PROSITE" id="PS50113">
    <property type="entry name" value="PAC"/>
    <property type="match status" value="1"/>
</dbReference>
<protein>
    <submittedName>
        <fullName evidence="5">Diguanylate cyclase/phosphodiesterase (GGDEF &amp; EAL domains) with PAS/PAC sensor(S)</fullName>
    </submittedName>
</protein>
<organism evidence="5 6">
    <name type="scientific">Salisediminibacterium beveridgei</name>
    <dbReference type="NCBI Taxonomy" id="632773"/>
    <lineage>
        <taxon>Bacteria</taxon>
        <taxon>Bacillati</taxon>
        <taxon>Bacillota</taxon>
        <taxon>Bacilli</taxon>
        <taxon>Bacillales</taxon>
        <taxon>Bacillaceae</taxon>
        <taxon>Salisediminibacterium</taxon>
    </lineage>
</organism>
<dbReference type="PROSITE" id="PS51832">
    <property type="entry name" value="HD_GYP"/>
    <property type="match status" value="1"/>
</dbReference>
<dbReference type="SUPFAM" id="SSF55073">
    <property type="entry name" value="Nucleotide cyclase"/>
    <property type="match status" value="1"/>
</dbReference>
<dbReference type="KEGG" id="bbev:BBEV_3077"/>